<evidence type="ECO:0000256" key="4">
    <source>
        <dbReference type="SAM" id="Phobius"/>
    </source>
</evidence>
<feature type="region of interest" description="Disordered" evidence="3">
    <location>
        <begin position="1"/>
        <end position="118"/>
    </location>
</feature>
<dbReference type="PANTHER" id="PTHR15818:SF2">
    <property type="entry name" value="G-PATCH DOMAIN AND KOW MOTIFS-CONTAINING PROTEIN"/>
    <property type="match status" value="1"/>
</dbReference>
<sequence>MSQANGSGGSPAASSTAPKFSLSLGSSRKTAHASTPTSKRSHALIEDDDDAEDETNHEAILEFGAPSKTNGINKAPERVIQSIPNRDWQDDMRRKRQKSGLPARDQNATNNTAAPEVVEASKQYGLTFRERSQSPSVEVEIAVTAAEPETPQTVDEEALDALTGKDRTQQTIIRAQSPQNEEEAFQLQYRDAPDVATLDDYNATPVEGFGAAILRGYLAPGETLESRLEKGRSNDKKIERRPGLLGIGAKDSGLGVELGAWGPKKGGKRGKDDISYNPLARRNVKTGEMLTEEELKKKLEHNDTRIQETPEDDNRNRDRYDDGRSSRRDKYNDRHEDYRRPRDRNGDRKSSRRDRSTSADRKRHRRRNEDYDYDRREKDARRRHGDDGRHDSLRAHVHHFRAYNMSADSTTAPICNQVSDDQNSSIVIGPQPSAAPAFLFYDGPNSSDAPSHDTITSLSPIPKSFSLGSPLRSPPKSFSSLQSPHQRNRVLHHPVPFSPDGFPAPSSGSVIQHSVQEQSIAQSHPDVSPFALSPTSPTIQEAAAAEARMAQLSSHSKASEPHPLGFLAPKHLLDPRSWWGNFDVDSSSRRLSIPSSRWFNGSIQAGNRNRQHDSRRVSVTTAQRHHGQHEHGHERPIVLRRANPRPSRETIHYYTHRPPLGQHERTYQWIERPAEEVYVIKTPAFDPADAGERVHSPPGRCQNCTCESCLPEAFPERTRFVVENTDTPGGALYSPNIRETKPGEALPDFIAKHAKAPHKFRDNRHWRKDRTTKQKTVMIATTLIVTIALGLILGFVISDITDQPVTRKSQEHIF</sequence>
<keyword evidence="4" id="KW-0812">Transmembrane</keyword>
<feature type="region of interest" description="Disordered" evidence="3">
    <location>
        <begin position="602"/>
        <end position="634"/>
    </location>
</feature>
<feature type="compositionally biased region" description="Polar residues" evidence="3">
    <location>
        <begin position="23"/>
        <end position="38"/>
    </location>
</feature>
<keyword evidence="4" id="KW-0472">Membrane</keyword>
<dbReference type="Proteomes" id="UP000327013">
    <property type="component" value="Unassembled WGS sequence"/>
</dbReference>
<feature type="domain" description="Spp2/MOS2 G-patch" evidence="5">
    <location>
        <begin position="193"/>
        <end position="251"/>
    </location>
</feature>
<dbReference type="GO" id="GO:0005681">
    <property type="term" value="C:spliceosomal complex"/>
    <property type="evidence" value="ECO:0007669"/>
    <property type="project" value="TreeGrafter"/>
</dbReference>
<dbReference type="InterPro" id="IPR026822">
    <property type="entry name" value="Spp2/MOS2_G-patch"/>
</dbReference>
<comment type="caution">
    <text evidence="6">The sequence shown here is derived from an EMBL/GenBank/DDBJ whole genome shotgun (WGS) entry which is preliminary data.</text>
</comment>
<keyword evidence="7" id="KW-1185">Reference proteome</keyword>
<feature type="compositionally biased region" description="Basic and acidic residues" evidence="3">
    <location>
        <begin position="295"/>
        <end position="360"/>
    </location>
</feature>
<protein>
    <recommendedName>
        <fullName evidence="5">Spp2/MOS2 G-patch domain-containing protein</fullName>
    </recommendedName>
</protein>
<dbReference type="EMBL" id="VIBQ01000009">
    <property type="protein sequence ID" value="KAB8337114.1"/>
    <property type="molecule type" value="Genomic_DNA"/>
</dbReference>
<evidence type="ECO:0000256" key="1">
    <source>
        <dbReference type="ARBA" id="ARBA00004123"/>
    </source>
</evidence>
<evidence type="ECO:0000313" key="7">
    <source>
        <dbReference type="Proteomes" id="UP000327013"/>
    </source>
</evidence>
<comment type="subcellular location">
    <subcellularLocation>
        <location evidence="1">Nucleus</location>
    </subcellularLocation>
</comment>
<evidence type="ECO:0000313" key="6">
    <source>
        <dbReference type="EMBL" id="KAB8337114.1"/>
    </source>
</evidence>
<accession>A0A5N6KPN2</accession>
<feature type="compositionally biased region" description="Low complexity" evidence="3">
    <location>
        <begin position="1"/>
        <end position="15"/>
    </location>
</feature>
<dbReference type="GO" id="GO:0000398">
    <property type="term" value="P:mRNA splicing, via spliceosome"/>
    <property type="evidence" value="ECO:0007669"/>
    <property type="project" value="InterPro"/>
</dbReference>
<dbReference type="InterPro" id="IPR045166">
    <property type="entry name" value="Spp2-like"/>
</dbReference>
<keyword evidence="2" id="KW-0539">Nucleus</keyword>
<feature type="transmembrane region" description="Helical" evidence="4">
    <location>
        <begin position="777"/>
        <end position="798"/>
    </location>
</feature>
<dbReference type="PANTHER" id="PTHR15818">
    <property type="entry name" value="G PATCH AND KOW-CONTAINING"/>
    <property type="match status" value="1"/>
</dbReference>
<feature type="region of interest" description="Disordered" evidence="3">
    <location>
        <begin position="295"/>
        <end position="391"/>
    </location>
</feature>
<dbReference type="OrthoDB" id="5577072at2759"/>
<evidence type="ECO:0000259" key="5">
    <source>
        <dbReference type="Pfam" id="PF12656"/>
    </source>
</evidence>
<evidence type="ECO:0000256" key="3">
    <source>
        <dbReference type="SAM" id="MobiDB-lite"/>
    </source>
</evidence>
<feature type="compositionally biased region" description="Basic and acidic residues" evidence="3">
    <location>
        <begin position="367"/>
        <end position="391"/>
    </location>
</feature>
<reference evidence="6 7" key="1">
    <citation type="submission" date="2019-06" db="EMBL/GenBank/DDBJ databases">
        <title>A chromosomal-level reference genome of Carpinus fangiana (Coryloideae, Betulaceae).</title>
        <authorList>
            <person name="Yang X."/>
            <person name="Wang Z."/>
            <person name="Zhang L."/>
            <person name="Hao G."/>
            <person name="Liu J."/>
            <person name="Yang Y."/>
        </authorList>
    </citation>
    <scope>NUCLEOTIDE SEQUENCE [LARGE SCALE GENOMIC DNA]</scope>
    <source>
        <strain evidence="6">Cfa_2016G</strain>
        <tissue evidence="6">Leaf</tissue>
    </source>
</reference>
<organism evidence="6 7">
    <name type="scientific">Carpinus fangiana</name>
    <dbReference type="NCBI Taxonomy" id="176857"/>
    <lineage>
        <taxon>Eukaryota</taxon>
        <taxon>Viridiplantae</taxon>
        <taxon>Streptophyta</taxon>
        <taxon>Embryophyta</taxon>
        <taxon>Tracheophyta</taxon>
        <taxon>Spermatophyta</taxon>
        <taxon>Magnoliopsida</taxon>
        <taxon>eudicotyledons</taxon>
        <taxon>Gunneridae</taxon>
        <taxon>Pentapetalae</taxon>
        <taxon>rosids</taxon>
        <taxon>fabids</taxon>
        <taxon>Fagales</taxon>
        <taxon>Betulaceae</taxon>
        <taxon>Carpinus</taxon>
    </lineage>
</organism>
<name>A0A5N6KPN2_9ROSI</name>
<evidence type="ECO:0000256" key="2">
    <source>
        <dbReference type="ARBA" id="ARBA00023242"/>
    </source>
</evidence>
<dbReference type="AlphaFoldDB" id="A0A5N6KPN2"/>
<feature type="region of interest" description="Disordered" evidence="3">
    <location>
        <begin position="260"/>
        <end position="280"/>
    </location>
</feature>
<gene>
    <name evidence="6" type="ORF">FH972_021418</name>
</gene>
<keyword evidence="4" id="KW-1133">Transmembrane helix</keyword>
<dbReference type="Pfam" id="PF12656">
    <property type="entry name" value="G-patch_2"/>
    <property type="match status" value="1"/>
</dbReference>
<proteinExistence type="predicted"/>